<dbReference type="PANTHER" id="PTHR43706:SF47">
    <property type="entry name" value="EXTERNAL NADH-UBIQUINONE OXIDOREDUCTASE 1, MITOCHONDRIAL-RELATED"/>
    <property type="match status" value="1"/>
</dbReference>
<evidence type="ECO:0000256" key="8">
    <source>
        <dbReference type="ARBA" id="ARBA00047599"/>
    </source>
</evidence>
<dbReference type="Pfam" id="PF07992">
    <property type="entry name" value="Pyr_redox_2"/>
    <property type="match status" value="1"/>
</dbReference>
<keyword evidence="13" id="KW-1185">Reference proteome</keyword>
<feature type="transmembrane region" description="Helical" evidence="9">
    <location>
        <begin position="400"/>
        <end position="417"/>
    </location>
</feature>
<evidence type="ECO:0000313" key="12">
    <source>
        <dbReference type="EMBL" id="MBL3655235.1"/>
    </source>
</evidence>
<comment type="similarity">
    <text evidence="1">Belongs to the NADH dehydrogenase family.</text>
</comment>
<organism evidence="12 13">
    <name type="scientific">Fulvivirga sediminis</name>
    <dbReference type="NCBI Taxonomy" id="2803949"/>
    <lineage>
        <taxon>Bacteria</taxon>
        <taxon>Pseudomonadati</taxon>
        <taxon>Bacteroidota</taxon>
        <taxon>Cytophagia</taxon>
        <taxon>Cytophagales</taxon>
        <taxon>Fulvivirgaceae</taxon>
        <taxon>Fulvivirga</taxon>
    </lineage>
</organism>
<dbReference type="EMBL" id="JAESIY010000002">
    <property type="protein sequence ID" value="MBL3655235.1"/>
    <property type="molecule type" value="Genomic_DNA"/>
</dbReference>
<protein>
    <recommendedName>
        <fullName evidence="2">NADH:ubiquinone reductase (non-electrogenic)</fullName>
        <ecNumber evidence="2">1.6.5.9</ecNumber>
    </recommendedName>
</protein>
<dbReference type="SUPFAM" id="SSF51905">
    <property type="entry name" value="FAD/NAD(P)-binding domain"/>
    <property type="match status" value="2"/>
</dbReference>
<proteinExistence type="inferred from homology"/>
<dbReference type="Proteomes" id="UP000659388">
    <property type="component" value="Unassembled WGS sequence"/>
</dbReference>
<evidence type="ECO:0000259" key="11">
    <source>
        <dbReference type="Pfam" id="PF22366"/>
    </source>
</evidence>
<comment type="catalytic activity">
    <reaction evidence="8">
        <text>a quinone + NADH + H(+) = a quinol + NAD(+)</text>
        <dbReference type="Rhea" id="RHEA:46160"/>
        <dbReference type="ChEBI" id="CHEBI:15378"/>
        <dbReference type="ChEBI" id="CHEBI:24646"/>
        <dbReference type="ChEBI" id="CHEBI:57540"/>
        <dbReference type="ChEBI" id="CHEBI:57945"/>
        <dbReference type="ChEBI" id="CHEBI:132124"/>
        <dbReference type="EC" id="1.6.5.9"/>
    </reaction>
</comment>
<keyword evidence="5" id="KW-0809">Transit peptide</keyword>
<keyword evidence="4" id="KW-0274">FAD</keyword>
<dbReference type="PRINTS" id="PR00411">
    <property type="entry name" value="PNDRDTASEI"/>
</dbReference>
<evidence type="ECO:0000256" key="6">
    <source>
        <dbReference type="ARBA" id="ARBA00023002"/>
    </source>
</evidence>
<keyword evidence="3" id="KW-0285">Flavoprotein</keyword>
<keyword evidence="7" id="KW-0520">NAD</keyword>
<evidence type="ECO:0000256" key="9">
    <source>
        <dbReference type="SAM" id="Phobius"/>
    </source>
</evidence>
<gene>
    <name evidence="12" type="ORF">JL102_03780</name>
</gene>
<keyword evidence="9" id="KW-1133">Transmembrane helix</keyword>
<dbReference type="InterPro" id="IPR054585">
    <property type="entry name" value="NDH2-like_C"/>
</dbReference>
<dbReference type="EC" id="1.6.5.9" evidence="2"/>
<evidence type="ECO:0000256" key="3">
    <source>
        <dbReference type="ARBA" id="ARBA00022630"/>
    </source>
</evidence>
<dbReference type="PANTHER" id="PTHR43706">
    <property type="entry name" value="NADH DEHYDROGENASE"/>
    <property type="match status" value="1"/>
</dbReference>
<evidence type="ECO:0000256" key="4">
    <source>
        <dbReference type="ARBA" id="ARBA00022827"/>
    </source>
</evidence>
<dbReference type="RefSeq" id="WP_202242728.1">
    <property type="nucleotide sequence ID" value="NZ_JAESIY010000002.1"/>
</dbReference>
<name>A0A937F3W1_9BACT</name>
<evidence type="ECO:0000259" key="10">
    <source>
        <dbReference type="Pfam" id="PF07992"/>
    </source>
</evidence>
<keyword evidence="6" id="KW-0560">Oxidoreductase</keyword>
<feature type="domain" description="FAD/NAD(P)-binding" evidence="10">
    <location>
        <begin position="36"/>
        <end position="353"/>
    </location>
</feature>
<dbReference type="Pfam" id="PF22366">
    <property type="entry name" value="NDH2_C"/>
    <property type="match status" value="1"/>
</dbReference>
<keyword evidence="9" id="KW-0472">Membrane</keyword>
<evidence type="ECO:0000256" key="5">
    <source>
        <dbReference type="ARBA" id="ARBA00022946"/>
    </source>
</evidence>
<evidence type="ECO:0000313" key="13">
    <source>
        <dbReference type="Proteomes" id="UP000659388"/>
    </source>
</evidence>
<evidence type="ECO:0000256" key="7">
    <source>
        <dbReference type="ARBA" id="ARBA00023027"/>
    </source>
</evidence>
<evidence type="ECO:0000256" key="1">
    <source>
        <dbReference type="ARBA" id="ARBA00005272"/>
    </source>
</evidence>
<dbReference type="Gene3D" id="3.50.50.100">
    <property type="match status" value="1"/>
</dbReference>
<keyword evidence="9" id="KW-0812">Transmembrane</keyword>
<accession>A0A937F3W1</accession>
<comment type="caution">
    <text evidence="12">The sequence shown here is derived from an EMBL/GenBank/DDBJ whole genome shotgun (WGS) entry which is preliminary data.</text>
</comment>
<sequence length="444" mass="49871">MEELVLTEPNEETIVEEQAPKKVNVDLGVPKTQRKRLVIIGGGFAGIHLVKKLSKSSYQVVLIDKHNHHNFQPLLYQVATSGLEADSIAYPIRKVLSDHEDYHFRMGEAQEIKPHEHVLVTDKGSIAYDFLVIATGAKTNYFGMENVAKHAYPMKSVAQAMKLRNTILENYEKALLTNNLDEREELMNIVIAGGGPTGVEMAGALAEFKRYIMPADYPDLNIERSKIYLVELLPELLPPMSDEASKKSEEYLRKMGVIIKTETKIEDYDGQVVKTDKGDIPSRMLIWTGGVSAASIPGLPDEVMAKGGRIKCNGFGQVEGFERIYALGDVAQFHSEEFPKGHPQLAAVAVDQGEFLGKHFSRMHKGEDLKPYKYNNKGSMATVGRSKAVVDLPNWKFQGAFAWFVWLGVHLFSLIGFRNKIVTFTNWVSNYFSRDRHSRVIIKD</sequence>
<reference evidence="12" key="1">
    <citation type="submission" date="2021-01" db="EMBL/GenBank/DDBJ databases">
        <title>Fulvivirga kasyanovii gen. nov., sp nov., a novel member of the phylum Bacteroidetes isolated from seawater in a mussel farm.</title>
        <authorList>
            <person name="Zhao L.-H."/>
            <person name="Wang Z.-J."/>
        </authorList>
    </citation>
    <scope>NUCLEOTIDE SEQUENCE</scope>
    <source>
        <strain evidence="12">2943</strain>
    </source>
</reference>
<dbReference type="AlphaFoldDB" id="A0A937F3W1"/>
<feature type="domain" description="External alternative NADH-ubiquinone oxidoreductase-like C-terminal" evidence="11">
    <location>
        <begin position="377"/>
        <end position="432"/>
    </location>
</feature>
<evidence type="ECO:0000256" key="2">
    <source>
        <dbReference type="ARBA" id="ARBA00012637"/>
    </source>
</evidence>
<dbReference type="PRINTS" id="PR00368">
    <property type="entry name" value="FADPNR"/>
</dbReference>
<dbReference type="GO" id="GO:0050136">
    <property type="term" value="F:NADH dehydrogenase (quinone) (non-electrogenic) activity"/>
    <property type="evidence" value="ECO:0007669"/>
    <property type="project" value="UniProtKB-EC"/>
</dbReference>
<dbReference type="InterPro" id="IPR045024">
    <property type="entry name" value="NDH-2"/>
</dbReference>
<dbReference type="InterPro" id="IPR036188">
    <property type="entry name" value="FAD/NAD-bd_sf"/>
</dbReference>
<dbReference type="InterPro" id="IPR023753">
    <property type="entry name" value="FAD/NAD-binding_dom"/>
</dbReference>